<keyword evidence="3" id="KW-0732">Signal</keyword>
<evidence type="ECO:0000256" key="4">
    <source>
        <dbReference type="ARBA" id="ARBA00022798"/>
    </source>
</evidence>
<evidence type="ECO:0000256" key="3">
    <source>
        <dbReference type="ARBA" id="ARBA00022729"/>
    </source>
</evidence>
<keyword evidence="5" id="KW-0378">Hydrolase</keyword>
<dbReference type="PROSITE" id="PS51704">
    <property type="entry name" value="GP_PDE"/>
    <property type="match status" value="1"/>
</dbReference>
<comment type="similarity">
    <text evidence="1">Belongs to the glycerophosphoryl diester phosphodiesterase family.</text>
</comment>
<dbReference type="Gene3D" id="3.60.10.10">
    <property type="entry name" value="Endonuclease/exonuclease/phosphatase"/>
    <property type="match status" value="1"/>
</dbReference>
<evidence type="ECO:0000256" key="1">
    <source>
        <dbReference type="ARBA" id="ARBA00007277"/>
    </source>
</evidence>
<evidence type="ECO:0000313" key="10">
    <source>
        <dbReference type="Proteomes" id="UP000595197"/>
    </source>
</evidence>
<dbReference type="InterPro" id="IPR005135">
    <property type="entry name" value="Endo/exonuclease/phosphatase"/>
</dbReference>
<evidence type="ECO:0000256" key="2">
    <source>
        <dbReference type="ARBA" id="ARBA00012247"/>
    </source>
</evidence>
<dbReference type="SUPFAM" id="SSF56219">
    <property type="entry name" value="DNase I-like"/>
    <property type="match status" value="1"/>
</dbReference>
<evidence type="ECO:0000313" key="9">
    <source>
        <dbReference type="EMBL" id="QQP88140.1"/>
    </source>
</evidence>
<dbReference type="InterPro" id="IPR036691">
    <property type="entry name" value="Endo/exonu/phosph_ase_sf"/>
</dbReference>
<evidence type="ECO:0000256" key="5">
    <source>
        <dbReference type="ARBA" id="ARBA00022801"/>
    </source>
</evidence>
<dbReference type="EC" id="3.1.4.46" evidence="2"/>
<dbReference type="EMBL" id="CP067420">
    <property type="protein sequence ID" value="QQP88140.1"/>
    <property type="molecule type" value="Genomic_DNA"/>
</dbReference>
<name>A0ABX7B4U1_9PROT</name>
<protein>
    <recommendedName>
        <fullName evidence="2">glycerophosphodiester phosphodiesterase</fullName>
        <ecNumber evidence="2">3.1.4.46</ecNumber>
    </recommendedName>
</protein>
<dbReference type="InterPro" id="IPR027372">
    <property type="entry name" value="Phytase-like_dom"/>
</dbReference>
<evidence type="ECO:0000259" key="8">
    <source>
        <dbReference type="PROSITE" id="PS51704"/>
    </source>
</evidence>
<dbReference type="InterPro" id="IPR017946">
    <property type="entry name" value="PLC-like_Pdiesterase_TIM-brl"/>
</dbReference>
<accession>A0ABX7B4U1</accession>
<keyword evidence="4" id="KW-0319">Glycerol metabolism</keyword>
<evidence type="ECO:0000256" key="7">
    <source>
        <dbReference type="SAM" id="MobiDB-lite"/>
    </source>
</evidence>
<feature type="compositionally biased region" description="Acidic residues" evidence="7">
    <location>
        <begin position="215"/>
        <end position="227"/>
    </location>
</feature>
<sequence length="1197" mass="127766">MGSRARRRESVMQSSDIPEGRPLDGGLPLVIGHRGASGSRPEHTLEAYRLAIELGADIIEPDLVTTRDGVLIARHENLLAQVALDEDGDIVFGDDGRPVVTQATTNVAEFDGDGDGAPDFLDRLSVKVLDGDPVAGWFSEDFTLAEIKQLNARERIPDIRPENAAFDDQFEIPTFEEVIQLVRQVEAETGRKIGIIPETKHPTYFEFEGTHQNEDGDGDGTLDDGEDANGNGRLDVVDGGSPIGVDTGRVLVETVTEQGFADPDRVTIQSFEVANLLELQDEIMPAAGIDLPLVQLLGDVEGAFFNEAGGGFSIPYDIAFNANPDNAGLGADLSVYDGLPFEVTGETDYADLVKPEALKQIADTYAEGIGPWTDSFIIREPLQTPVDADGDGRAQVTSRLTGEIRPLVADAHEAGLKVTPYTLRAEEPFLALEEDGTAQTLPEQVELLTRLGVDGIFTDQPGVAADVLEDLTGIGDRIRVATYNASLNREEEGELITDLSTGADEQARKVAEIIQRTDPDIVLVNEFDYDAEGKAADLFRDNYLKVGQNGQDPVDYPYQYVAASNTGVPSGFDLDNSGSVGGPNDAFGFGAFPGQFAFVIYSKHPIVEDQVRTFQEFLWKDMPDARIPEGFYGDEELDVLRLSSKNHVDVPVEVDGEIVHVLAAHPTPPVFDGPEDRNGLRNYDEIRFWDDYVTPGAGSYIYDDAGKTGGLGAGERFVIVGDYNTDPFDGDSVPGAAQQIVGNPWVDPTVAPDSEGAVVDSFADGGVNLDHLGHPGLDTADFSEPPGNLRVDYVLPSVNGFDVKDAGVFWPAPGRPGADLIDASDHRLVWADLVITGEPVVEVKGVEFQGAAFLATGTEFEGTEIGGLSALTWDPERGVFHALSDSRGGDTGTPRFYTLELDLADGRFANDDLSVTGVTTLTDAGGEPFADGSVDPEGLAYAGSGKLYLSSEGDAGAGIAPFVNEFSLEGRQTGTLEIPEKFLPAEDGASGIRNNLAFESLTLTPDQRTLYSATENALVQDGPAADLEQGSPSRILAFDTAEGKVKAEYLYETEAVAEPPVPEDAFATNGLVDLLALDNAGTLLALERSFSTGAGNTIKLFEVRIGGADDISGIQALDGLEKAPKAVEKELVFDFSGIGLPLDNIEGMALGPLLPDGRQSLTLVSDNNFSDTQFTQLLVFALDQEGGLGLIGTPPAE</sequence>
<dbReference type="PANTHER" id="PTHR43620:SF7">
    <property type="entry name" value="GLYCEROPHOSPHODIESTER PHOSPHODIESTERASE GDPD5-RELATED"/>
    <property type="match status" value="1"/>
</dbReference>
<proteinExistence type="inferred from homology"/>
<dbReference type="Pfam" id="PF03009">
    <property type="entry name" value="GDPD"/>
    <property type="match status" value="2"/>
</dbReference>
<feature type="region of interest" description="Disordered" evidence="7">
    <location>
        <begin position="1"/>
        <end position="40"/>
    </location>
</feature>
<reference evidence="9" key="1">
    <citation type="submission" date="2021-02" db="EMBL/GenBank/DDBJ databases">
        <title>Skermanella TT6 skin isolate.</title>
        <authorList>
            <person name="Lee K."/>
            <person name="Ganzorig M."/>
        </authorList>
    </citation>
    <scope>NUCLEOTIDE SEQUENCE</scope>
    <source>
        <strain evidence="9">TT6</strain>
    </source>
</reference>
<feature type="domain" description="GP-PDE" evidence="8">
    <location>
        <begin position="28"/>
        <end position="202"/>
    </location>
</feature>
<dbReference type="SUPFAM" id="SSF51695">
    <property type="entry name" value="PLC-like phosphodiesterases"/>
    <property type="match status" value="1"/>
</dbReference>
<dbReference type="Pfam" id="PF13449">
    <property type="entry name" value="Phytase-like"/>
    <property type="match status" value="1"/>
</dbReference>
<dbReference type="InterPro" id="IPR030395">
    <property type="entry name" value="GP_PDE_dom"/>
</dbReference>
<gene>
    <name evidence="9" type="ORF">IGS68_19040</name>
</gene>
<comment type="catalytic activity">
    <reaction evidence="6">
        <text>a sn-glycero-3-phosphodiester + H2O = an alcohol + sn-glycerol 3-phosphate + H(+)</text>
        <dbReference type="Rhea" id="RHEA:12969"/>
        <dbReference type="ChEBI" id="CHEBI:15377"/>
        <dbReference type="ChEBI" id="CHEBI:15378"/>
        <dbReference type="ChEBI" id="CHEBI:30879"/>
        <dbReference type="ChEBI" id="CHEBI:57597"/>
        <dbReference type="ChEBI" id="CHEBI:83408"/>
        <dbReference type="EC" id="3.1.4.46"/>
    </reaction>
</comment>
<feature type="region of interest" description="Disordered" evidence="7">
    <location>
        <begin position="210"/>
        <end position="229"/>
    </location>
</feature>
<evidence type="ECO:0000256" key="6">
    <source>
        <dbReference type="ARBA" id="ARBA00047512"/>
    </source>
</evidence>
<keyword evidence="10" id="KW-1185">Reference proteome</keyword>
<dbReference type="PANTHER" id="PTHR43620">
    <property type="entry name" value="GLYCEROPHOSPHORYL DIESTER PHOSPHODIESTERASE"/>
    <property type="match status" value="1"/>
</dbReference>
<organism evidence="9 10">
    <name type="scientific">Skermanella cutis</name>
    <dbReference type="NCBI Taxonomy" id="2775420"/>
    <lineage>
        <taxon>Bacteria</taxon>
        <taxon>Pseudomonadati</taxon>
        <taxon>Pseudomonadota</taxon>
        <taxon>Alphaproteobacteria</taxon>
        <taxon>Rhodospirillales</taxon>
        <taxon>Azospirillaceae</taxon>
        <taxon>Skermanella</taxon>
    </lineage>
</organism>
<dbReference type="Proteomes" id="UP000595197">
    <property type="component" value="Chromosome"/>
</dbReference>
<dbReference type="Gene3D" id="3.20.20.190">
    <property type="entry name" value="Phosphatidylinositol (PI) phosphodiesterase"/>
    <property type="match status" value="1"/>
</dbReference>
<dbReference type="Pfam" id="PF03372">
    <property type="entry name" value="Exo_endo_phos"/>
    <property type="match status" value="1"/>
</dbReference>